<feature type="compositionally biased region" description="Low complexity" evidence="6">
    <location>
        <begin position="1"/>
        <end position="23"/>
    </location>
</feature>
<feature type="region of interest" description="Disordered" evidence="6">
    <location>
        <begin position="262"/>
        <end position="299"/>
    </location>
</feature>
<dbReference type="GO" id="GO:0031519">
    <property type="term" value="C:PcG protein complex"/>
    <property type="evidence" value="ECO:0007669"/>
    <property type="project" value="TreeGrafter"/>
</dbReference>
<dbReference type="AlphaFoldDB" id="A0AAW0BQT9"/>
<dbReference type="InterPro" id="IPR013087">
    <property type="entry name" value="Znf_C2H2_type"/>
</dbReference>
<feature type="region of interest" description="Disordered" evidence="6">
    <location>
        <begin position="333"/>
        <end position="386"/>
    </location>
</feature>
<dbReference type="GO" id="GO:0000981">
    <property type="term" value="F:DNA-binding transcription factor activity, RNA polymerase II-specific"/>
    <property type="evidence" value="ECO:0007669"/>
    <property type="project" value="TreeGrafter"/>
</dbReference>
<keyword evidence="2" id="KW-0677">Repeat</keyword>
<name>A0AAW0BQT9_9AGAR</name>
<evidence type="ECO:0000313" key="8">
    <source>
        <dbReference type="EMBL" id="KAK7027835.1"/>
    </source>
</evidence>
<proteinExistence type="predicted"/>
<dbReference type="PANTHER" id="PTHR14003">
    <property type="entry name" value="TRANSCRIPTIONAL REPRESSOR PROTEIN YY"/>
    <property type="match status" value="1"/>
</dbReference>
<dbReference type="FunFam" id="3.30.160.60:FF:000083">
    <property type="entry name" value="Immunodeficiency virus type I enhancer binding protein 1"/>
    <property type="match status" value="1"/>
</dbReference>
<dbReference type="PROSITE" id="PS00028">
    <property type="entry name" value="ZINC_FINGER_C2H2_1"/>
    <property type="match status" value="2"/>
</dbReference>
<evidence type="ECO:0000313" key="9">
    <source>
        <dbReference type="Proteomes" id="UP001362999"/>
    </source>
</evidence>
<dbReference type="Proteomes" id="UP001362999">
    <property type="component" value="Unassembled WGS sequence"/>
</dbReference>
<evidence type="ECO:0000256" key="6">
    <source>
        <dbReference type="SAM" id="MobiDB-lite"/>
    </source>
</evidence>
<dbReference type="SUPFAM" id="SSF57667">
    <property type="entry name" value="beta-beta-alpha zinc fingers"/>
    <property type="match status" value="1"/>
</dbReference>
<organism evidence="8 9">
    <name type="scientific">Favolaschia claudopus</name>
    <dbReference type="NCBI Taxonomy" id="2862362"/>
    <lineage>
        <taxon>Eukaryota</taxon>
        <taxon>Fungi</taxon>
        <taxon>Dikarya</taxon>
        <taxon>Basidiomycota</taxon>
        <taxon>Agaricomycotina</taxon>
        <taxon>Agaricomycetes</taxon>
        <taxon>Agaricomycetidae</taxon>
        <taxon>Agaricales</taxon>
        <taxon>Marasmiineae</taxon>
        <taxon>Mycenaceae</taxon>
        <taxon>Favolaschia</taxon>
    </lineage>
</organism>
<keyword evidence="1" id="KW-0479">Metal-binding</keyword>
<dbReference type="Pfam" id="PF00096">
    <property type="entry name" value="zf-C2H2"/>
    <property type="match status" value="2"/>
</dbReference>
<dbReference type="PANTHER" id="PTHR14003:SF19">
    <property type="entry name" value="YY2 TRANSCRIPTION FACTOR"/>
    <property type="match status" value="1"/>
</dbReference>
<dbReference type="GO" id="GO:0000785">
    <property type="term" value="C:chromatin"/>
    <property type="evidence" value="ECO:0007669"/>
    <property type="project" value="TreeGrafter"/>
</dbReference>
<dbReference type="Gene3D" id="3.30.160.60">
    <property type="entry name" value="Classic Zinc Finger"/>
    <property type="match status" value="2"/>
</dbReference>
<feature type="region of interest" description="Disordered" evidence="6">
    <location>
        <begin position="129"/>
        <end position="200"/>
    </location>
</feature>
<dbReference type="InterPro" id="IPR036236">
    <property type="entry name" value="Znf_C2H2_sf"/>
</dbReference>
<keyword evidence="3 5" id="KW-0863">Zinc-finger</keyword>
<feature type="compositionally biased region" description="Low complexity" evidence="6">
    <location>
        <begin position="129"/>
        <end position="167"/>
    </location>
</feature>
<reference evidence="8 9" key="1">
    <citation type="journal article" date="2024" name="J Genomics">
        <title>Draft genome sequencing and assembly of Favolaschia claudopus CIRM-BRFM 2984 isolated from oak limbs.</title>
        <authorList>
            <person name="Navarro D."/>
            <person name="Drula E."/>
            <person name="Chaduli D."/>
            <person name="Cazenave R."/>
            <person name="Ahrendt S."/>
            <person name="Wang J."/>
            <person name="Lipzen A."/>
            <person name="Daum C."/>
            <person name="Barry K."/>
            <person name="Grigoriev I.V."/>
            <person name="Favel A."/>
            <person name="Rosso M.N."/>
            <person name="Martin F."/>
        </authorList>
    </citation>
    <scope>NUCLEOTIDE SEQUENCE [LARGE SCALE GENOMIC DNA]</scope>
    <source>
        <strain evidence="8 9">CIRM-BRFM 2984</strain>
    </source>
</reference>
<feature type="domain" description="C2H2-type" evidence="7">
    <location>
        <begin position="209"/>
        <end position="236"/>
    </location>
</feature>
<dbReference type="GO" id="GO:0000978">
    <property type="term" value="F:RNA polymerase II cis-regulatory region sequence-specific DNA binding"/>
    <property type="evidence" value="ECO:0007669"/>
    <property type="project" value="TreeGrafter"/>
</dbReference>
<comment type="caution">
    <text evidence="8">The sequence shown here is derived from an EMBL/GenBank/DDBJ whole genome shotgun (WGS) entry which is preliminary data.</text>
</comment>
<evidence type="ECO:0000256" key="1">
    <source>
        <dbReference type="ARBA" id="ARBA00022723"/>
    </source>
</evidence>
<evidence type="ECO:0000256" key="3">
    <source>
        <dbReference type="ARBA" id="ARBA00022771"/>
    </source>
</evidence>
<evidence type="ECO:0000256" key="5">
    <source>
        <dbReference type="PROSITE-ProRule" id="PRU00042"/>
    </source>
</evidence>
<dbReference type="GO" id="GO:0005667">
    <property type="term" value="C:transcription regulator complex"/>
    <property type="evidence" value="ECO:0007669"/>
    <property type="project" value="TreeGrafter"/>
</dbReference>
<keyword evidence="9" id="KW-1185">Reference proteome</keyword>
<dbReference type="PROSITE" id="PS50157">
    <property type="entry name" value="ZINC_FINGER_C2H2_2"/>
    <property type="match status" value="2"/>
</dbReference>
<dbReference type="EMBL" id="JAWWNJ010000029">
    <property type="protein sequence ID" value="KAK7027835.1"/>
    <property type="molecule type" value="Genomic_DNA"/>
</dbReference>
<sequence>MYPTSSARTHSSSSPSSYEPPGTGVVLPSLSELFPEHIIPRGMRSYAPPHAPLPTSQSSYHQQYAPQQVPPTHNPYAYVHPYYPDPHPFPLYPASQTNSPSLGTFAADRSHHDLRARFFSLPLPIPSSNSVSASSSSQHPHPQSPVSVSLTFESTTSPSPSPAVSMSDVRGRGVIAGTASAEQEEEGRREEEEEEDEDAGQWYMEGKKYVCKQCGKRFSRPSSLKIHINTHTGAQPYVCPHPSCGRSFNVNSNMRRHWRNHSNSQISLNPGSESPISLHSPSSGSSLIPDSATLPLPLPEDQLVGESTIATPSPASESGMYVTVFTAKPGASSGAVSSAYAADPSSGESSHSPASSASSSSSLEPASRSPDLNSNLTGRSRRKLKAKVIAEPFTPARRIGVGAGFGESYVRGGGG</sequence>
<evidence type="ECO:0000259" key="7">
    <source>
        <dbReference type="PROSITE" id="PS50157"/>
    </source>
</evidence>
<evidence type="ECO:0000256" key="4">
    <source>
        <dbReference type="ARBA" id="ARBA00022833"/>
    </source>
</evidence>
<dbReference type="SMART" id="SM00355">
    <property type="entry name" value="ZnF_C2H2"/>
    <property type="match status" value="2"/>
</dbReference>
<protein>
    <recommendedName>
        <fullName evidence="7">C2H2-type domain-containing protein</fullName>
    </recommendedName>
</protein>
<dbReference type="GO" id="GO:0008270">
    <property type="term" value="F:zinc ion binding"/>
    <property type="evidence" value="ECO:0007669"/>
    <property type="project" value="UniProtKB-KW"/>
</dbReference>
<gene>
    <name evidence="8" type="ORF">R3P38DRAFT_3354780</name>
</gene>
<evidence type="ECO:0000256" key="2">
    <source>
        <dbReference type="ARBA" id="ARBA00022737"/>
    </source>
</evidence>
<feature type="region of interest" description="Disordered" evidence="6">
    <location>
        <begin position="1"/>
        <end position="25"/>
    </location>
</feature>
<feature type="compositionally biased region" description="Low complexity" evidence="6">
    <location>
        <begin position="333"/>
        <end position="370"/>
    </location>
</feature>
<accession>A0AAW0BQT9</accession>
<feature type="domain" description="C2H2-type" evidence="7">
    <location>
        <begin position="237"/>
        <end position="266"/>
    </location>
</feature>
<keyword evidence="4" id="KW-0862">Zinc</keyword>
<feature type="compositionally biased region" description="Low complexity" evidence="6">
    <location>
        <begin position="271"/>
        <end position="291"/>
    </location>
</feature>